<accession>A0ABS1JR57</accession>
<keyword evidence="1 3" id="KW-0560">Oxidoreductase</keyword>
<dbReference type="InterPro" id="IPR006140">
    <property type="entry name" value="D-isomer_DH_NAD-bd"/>
</dbReference>
<dbReference type="SUPFAM" id="SSF51735">
    <property type="entry name" value="NAD(P)-binding Rossmann-fold domains"/>
    <property type="match status" value="1"/>
</dbReference>
<dbReference type="CDD" id="cd12173">
    <property type="entry name" value="PGDH_4"/>
    <property type="match status" value="1"/>
</dbReference>
<evidence type="ECO:0000313" key="7">
    <source>
        <dbReference type="Proteomes" id="UP000622707"/>
    </source>
</evidence>
<evidence type="ECO:0000256" key="3">
    <source>
        <dbReference type="RuleBase" id="RU003719"/>
    </source>
</evidence>
<evidence type="ECO:0000313" key="6">
    <source>
        <dbReference type="EMBL" id="MBL0426636.1"/>
    </source>
</evidence>
<dbReference type="EMBL" id="JAEQND010000008">
    <property type="protein sequence ID" value="MBL0426636.1"/>
    <property type="molecule type" value="Genomic_DNA"/>
</dbReference>
<dbReference type="PANTHER" id="PTHR10996:SF178">
    <property type="entry name" value="2-HYDROXYACID DEHYDROGENASE YGL185C-RELATED"/>
    <property type="match status" value="1"/>
</dbReference>
<dbReference type="InterPro" id="IPR029753">
    <property type="entry name" value="D-isomer_DH_CS"/>
</dbReference>
<dbReference type="RefSeq" id="WP_201690850.1">
    <property type="nucleotide sequence ID" value="NZ_JAEQND010000008.1"/>
</dbReference>
<feature type="domain" description="D-isomer specific 2-hydroxyacid dehydrogenase catalytic" evidence="4">
    <location>
        <begin position="6"/>
        <end position="311"/>
    </location>
</feature>
<dbReference type="Pfam" id="PF00389">
    <property type="entry name" value="2-Hacid_dh"/>
    <property type="match status" value="1"/>
</dbReference>
<dbReference type="PANTHER" id="PTHR10996">
    <property type="entry name" value="2-HYDROXYACID DEHYDROGENASE-RELATED"/>
    <property type="match status" value="1"/>
</dbReference>
<feature type="domain" description="D-isomer specific 2-hydroxyacid dehydrogenase NAD-binding" evidence="5">
    <location>
        <begin position="106"/>
        <end position="281"/>
    </location>
</feature>
<protein>
    <submittedName>
        <fullName evidence="6">Hydroxyacid dehydrogenase</fullName>
    </submittedName>
</protein>
<sequence>MPLPHVLLTNPIDPAVSAELARHAEVRIASALDAETLRREVRDADYLVVRAPLPEDIFEYAPRMRAAVRHGAGLDMIPLAQASRHGVAVANVPGVNALTVAEYAVGQMLNLARHLPRIDHTLRAQGWGAARQLSDGATDLGGKTLAVVGMGSIGHALARICAAGFGMRVLGVRRTPAQDTELVRYVSLQQALPEADYVVLACPLTEQTRGLIGAAEFAQLKPGARLVNVARGPVVDEPALTEALRSGRLAGAALDVFATQPLPADSPLRALPNVLLSPHLAGMTRESTRRMGEGVLAQLRAMFRGALPEHLCNPQARDAILARWAATIQP</sequence>
<evidence type="ECO:0000256" key="2">
    <source>
        <dbReference type="ARBA" id="ARBA00023027"/>
    </source>
</evidence>
<dbReference type="InterPro" id="IPR050223">
    <property type="entry name" value="D-isomer_2-hydroxyacid_DH"/>
</dbReference>
<dbReference type="InterPro" id="IPR006139">
    <property type="entry name" value="D-isomer_2_OHA_DH_cat_dom"/>
</dbReference>
<gene>
    <name evidence="6" type="ORF">JI746_16090</name>
</gene>
<name>A0ABS1JR57_9BURK</name>
<dbReference type="Pfam" id="PF02826">
    <property type="entry name" value="2-Hacid_dh_C"/>
    <property type="match status" value="1"/>
</dbReference>
<organism evidence="6 7">
    <name type="scientific">Ramlibacter alkalitolerans</name>
    <dbReference type="NCBI Taxonomy" id="2039631"/>
    <lineage>
        <taxon>Bacteria</taxon>
        <taxon>Pseudomonadati</taxon>
        <taxon>Pseudomonadota</taxon>
        <taxon>Betaproteobacteria</taxon>
        <taxon>Burkholderiales</taxon>
        <taxon>Comamonadaceae</taxon>
        <taxon>Ramlibacter</taxon>
    </lineage>
</organism>
<comment type="caution">
    <text evidence="6">The sequence shown here is derived from an EMBL/GenBank/DDBJ whole genome shotgun (WGS) entry which is preliminary data.</text>
</comment>
<dbReference type="InterPro" id="IPR036291">
    <property type="entry name" value="NAD(P)-bd_dom_sf"/>
</dbReference>
<keyword evidence="7" id="KW-1185">Reference proteome</keyword>
<dbReference type="Gene3D" id="3.40.50.720">
    <property type="entry name" value="NAD(P)-binding Rossmann-like Domain"/>
    <property type="match status" value="2"/>
</dbReference>
<dbReference type="SUPFAM" id="SSF52283">
    <property type="entry name" value="Formate/glycerate dehydrogenase catalytic domain-like"/>
    <property type="match status" value="1"/>
</dbReference>
<evidence type="ECO:0000259" key="5">
    <source>
        <dbReference type="Pfam" id="PF02826"/>
    </source>
</evidence>
<dbReference type="Proteomes" id="UP000622707">
    <property type="component" value="Unassembled WGS sequence"/>
</dbReference>
<reference evidence="6 7" key="1">
    <citation type="journal article" date="2017" name="Int. J. Syst. Evol. Microbiol.">
        <title>Ramlibacter alkalitolerans sp. nov., alkali-tolerant bacterium isolated from soil of ginseng.</title>
        <authorList>
            <person name="Lee D.H."/>
            <person name="Cha C.J."/>
        </authorList>
    </citation>
    <scope>NUCLEOTIDE SEQUENCE [LARGE SCALE GENOMIC DNA]</scope>
    <source>
        <strain evidence="6 7">KACC 19305</strain>
    </source>
</reference>
<dbReference type="PROSITE" id="PS00671">
    <property type="entry name" value="D_2_HYDROXYACID_DH_3"/>
    <property type="match status" value="1"/>
</dbReference>
<keyword evidence="2" id="KW-0520">NAD</keyword>
<comment type="similarity">
    <text evidence="3">Belongs to the D-isomer specific 2-hydroxyacid dehydrogenase family.</text>
</comment>
<evidence type="ECO:0000256" key="1">
    <source>
        <dbReference type="ARBA" id="ARBA00023002"/>
    </source>
</evidence>
<proteinExistence type="inferred from homology"/>
<evidence type="ECO:0000259" key="4">
    <source>
        <dbReference type="Pfam" id="PF00389"/>
    </source>
</evidence>